<protein>
    <submittedName>
        <fullName evidence="1">Uncharacterized protein</fullName>
    </submittedName>
</protein>
<dbReference type="EMBL" id="KE344899">
    <property type="protein sequence ID" value="EXB84824.1"/>
    <property type="molecule type" value="Genomic_DNA"/>
</dbReference>
<accession>W9RDS8</accession>
<reference evidence="1" key="1">
    <citation type="submission" date="2013-06" db="EMBL/GenBank/DDBJ databases">
        <title>Draft Genome Sequence of a Mulberry Tree, Morus notabilis C.K. Schn.</title>
        <authorList>
            <person name="He N."/>
            <person name="Zhao S."/>
        </authorList>
    </citation>
    <scope>NUCLEOTIDE SEQUENCE</scope>
</reference>
<dbReference type="AlphaFoldDB" id="W9RDS8"/>
<dbReference type="Proteomes" id="UP000030645">
    <property type="component" value="Unassembled WGS sequence"/>
</dbReference>
<evidence type="ECO:0000313" key="1">
    <source>
        <dbReference type="EMBL" id="EXB84824.1"/>
    </source>
</evidence>
<sequence>MEEKLGYNLRKWVGELYDARRNVTLDSIGLEKRGAMADAAAELTYCLALLQPTSSASCKFNMLYELNNPLPQ</sequence>
<organism evidence="1 2">
    <name type="scientific">Morus notabilis</name>
    <dbReference type="NCBI Taxonomy" id="981085"/>
    <lineage>
        <taxon>Eukaryota</taxon>
        <taxon>Viridiplantae</taxon>
        <taxon>Streptophyta</taxon>
        <taxon>Embryophyta</taxon>
        <taxon>Tracheophyta</taxon>
        <taxon>Spermatophyta</taxon>
        <taxon>Magnoliopsida</taxon>
        <taxon>eudicotyledons</taxon>
        <taxon>Gunneridae</taxon>
        <taxon>Pentapetalae</taxon>
        <taxon>rosids</taxon>
        <taxon>fabids</taxon>
        <taxon>Rosales</taxon>
        <taxon>Moraceae</taxon>
        <taxon>Moreae</taxon>
        <taxon>Morus</taxon>
    </lineage>
</organism>
<name>W9RDS8_9ROSA</name>
<proteinExistence type="predicted"/>
<gene>
    <name evidence="1" type="ORF">L484_003857</name>
</gene>
<keyword evidence="2" id="KW-1185">Reference proteome</keyword>
<evidence type="ECO:0000313" key="2">
    <source>
        <dbReference type="Proteomes" id="UP000030645"/>
    </source>
</evidence>